<comment type="caution">
    <text evidence="1">The sequence shown here is derived from an EMBL/GenBank/DDBJ whole genome shotgun (WGS) entry which is preliminary data.</text>
</comment>
<dbReference type="Proteomes" id="UP000485569">
    <property type="component" value="Unassembled WGS sequence"/>
</dbReference>
<reference evidence="1" key="1">
    <citation type="submission" date="2017-02" db="EMBL/GenBank/DDBJ databases">
        <title>Delving into the versatile metabolic prowess of the omnipresent phylum Bacteroidetes.</title>
        <authorList>
            <person name="Nobu M.K."/>
            <person name="Mei R."/>
            <person name="Narihiro T."/>
            <person name="Kuroda K."/>
            <person name="Liu W.-T."/>
        </authorList>
    </citation>
    <scope>NUCLEOTIDE SEQUENCE</scope>
    <source>
        <strain evidence="1">ADurb.Bin276</strain>
    </source>
</reference>
<dbReference type="AlphaFoldDB" id="A0A1V5SP27"/>
<evidence type="ECO:0000313" key="1">
    <source>
        <dbReference type="EMBL" id="OQA56247.1"/>
    </source>
</evidence>
<accession>A0A1V5SP27</accession>
<organism evidence="1">
    <name type="scientific">Candidatus Atribacter allofermentans</name>
    <dbReference type="NCBI Taxonomy" id="1852833"/>
    <lineage>
        <taxon>Bacteria</taxon>
        <taxon>Pseudomonadati</taxon>
        <taxon>Atribacterota</taxon>
        <taxon>Atribacteria</taxon>
        <taxon>Atribacterales</taxon>
        <taxon>Atribacteraceae</taxon>
        <taxon>Atribacter</taxon>
    </lineage>
</organism>
<gene>
    <name evidence="1" type="ORF">BWY41_01538</name>
</gene>
<dbReference type="EMBL" id="MWBQ01000123">
    <property type="protein sequence ID" value="OQA56247.1"/>
    <property type="molecule type" value="Genomic_DNA"/>
</dbReference>
<proteinExistence type="predicted"/>
<name>A0A1V5SP27_9BACT</name>
<protein>
    <submittedName>
        <fullName evidence="1">Uncharacterized protein</fullName>
    </submittedName>
</protein>
<sequence length="36" mass="4224">MVQYFKENIKTIMISEYKNIYKGDLGQFGVLLLVVK</sequence>